<name>A0A158ABU0_9BURK</name>
<evidence type="ECO:0000256" key="1">
    <source>
        <dbReference type="ARBA" id="ARBA00004886"/>
    </source>
</evidence>
<dbReference type="UniPathway" id="UPA00539"/>
<dbReference type="GO" id="GO:0048038">
    <property type="term" value="F:quinone binding"/>
    <property type="evidence" value="ECO:0007669"/>
    <property type="project" value="InterPro"/>
</dbReference>
<dbReference type="InterPro" id="IPR022479">
    <property type="entry name" value="PqqD_bac"/>
</dbReference>
<dbReference type="InterPro" id="IPR008792">
    <property type="entry name" value="PQQD"/>
</dbReference>
<organism evidence="4 5">
    <name type="scientific">Caballeronia glebae</name>
    <dbReference type="NCBI Taxonomy" id="1777143"/>
    <lineage>
        <taxon>Bacteria</taxon>
        <taxon>Pseudomonadati</taxon>
        <taxon>Pseudomonadota</taxon>
        <taxon>Betaproteobacteria</taxon>
        <taxon>Burkholderiales</taxon>
        <taxon>Burkholderiaceae</taxon>
        <taxon>Caballeronia</taxon>
    </lineage>
</organism>
<keyword evidence="3" id="KW-0884">PQQ biosynthesis</keyword>
<dbReference type="GO" id="GO:0018189">
    <property type="term" value="P:pyrroloquinoline quinone biosynthetic process"/>
    <property type="evidence" value="ECO:0007669"/>
    <property type="project" value="UniProtKB-UniPathway"/>
</dbReference>
<dbReference type="STRING" id="1777143.AWB82_02091"/>
<keyword evidence="5" id="KW-1185">Reference proteome</keyword>
<evidence type="ECO:0000313" key="4">
    <source>
        <dbReference type="EMBL" id="SAK55322.1"/>
    </source>
</evidence>
<gene>
    <name evidence="4" type="ORF">AWB82_02091</name>
</gene>
<dbReference type="Proteomes" id="UP000054596">
    <property type="component" value="Unassembled WGS sequence"/>
</dbReference>
<comment type="subunit">
    <text evidence="2">Monomer. Interacts with PqqE.</text>
</comment>
<dbReference type="EMBL" id="FCOJ02000011">
    <property type="protein sequence ID" value="SAK55322.1"/>
    <property type="molecule type" value="Genomic_DNA"/>
</dbReference>
<evidence type="ECO:0000256" key="3">
    <source>
        <dbReference type="ARBA" id="ARBA00022905"/>
    </source>
</evidence>
<evidence type="ECO:0000256" key="2">
    <source>
        <dbReference type="ARBA" id="ARBA00011741"/>
    </source>
</evidence>
<dbReference type="NCBIfam" id="NF002535">
    <property type="entry name" value="PRK02079.1"/>
    <property type="match status" value="1"/>
</dbReference>
<evidence type="ECO:0000313" key="5">
    <source>
        <dbReference type="Proteomes" id="UP000054596"/>
    </source>
</evidence>
<dbReference type="AlphaFoldDB" id="A0A158ABU0"/>
<reference evidence="4" key="1">
    <citation type="submission" date="2016-01" db="EMBL/GenBank/DDBJ databases">
        <authorList>
            <person name="Peeters C."/>
        </authorList>
    </citation>
    <scope>NUCLEOTIDE SEQUENCE [LARGE SCALE GENOMIC DNA]</scope>
    <source>
        <strain evidence="4">LMG 29325</strain>
    </source>
</reference>
<protein>
    <submittedName>
        <fullName evidence="4">Coenzyme PQQ synthesis D</fullName>
    </submittedName>
</protein>
<comment type="caution">
    <text evidence="4">The sequence shown here is derived from an EMBL/GenBank/DDBJ whole genome shotgun (WGS) entry which is preliminary data.</text>
</comment>
<dbReference type="NCBIfam" id="TIGR03859">
    <property type="entry name" value="PQQ_PqqD"/>
    <property type="match status" value="1"/>
</dbReference>
<proteinExistence type="predicted"/>
<dbReference type="RefSeq" id="WP_235023248.1">
    <property type="nucleotide sequence ID" value="NZ_FCOJ02000011.1"/>
</dbReference>
<sequence length="102" mass="11325">MSDANPTQRKQEAVEAPDDSLHPKLKRLFRLQWEPAQNAHVLLYPEGMVKLNQSASEILLRCDGTRDIPALVADLEQAFNATGLGDDVRAFIAGARARGWLE</sequence>
<dbReference type="InterPro" id="IPR041881">
    <property type="entry name" value="PqqD_sf"/>
</dbReference>
<dbReference type="Pfam" id="PF05402">
    <property type="entry name" value="PqqD"/>
    <property type="match status" value="1"/>
</dbReference>
<comment type="pathway">
    <text evidence="1">Cofactor biosynthesis; pyrroloquinoline quinone biosynthesis.</text>
</comment>
<accession>A0A158ABU0</accession>
<dbReference type="Gene3D" id="1.10.10.1150">
    <property type="entry name" value="Coenzyme PQQ synthesis protein D (PqqD)"/>
    <property type="match status" value="1"/>
</dbReference>